<organism evidence="2 3">
    <name type="scientific">Polluticaenibacter yanchengensis</name>
    <dbReference type="NCBI Taxonomy" id="3014562"/>
    <lineage>
        <taxon>Bacteria</taxon>
        <taxon>Pseudomonadati</taxon>
        <taxon>Bacteroidota</taxon>
        <taxon>Chitinophagia</taxon>
        <taxon>Chitinophagales</taxon>
        <taxon>Chitinophagaceae</taxon>
        <taxon>Polluticaenibacter</taxon>
    </lineage>
</organism>
<gene>
    <name evidence="2" type="ORF">O3P16_04140</name>
</gene>
<feature type="signal peptide" evidence="1">
    <location>
        <begin position="1"/>
        <end position="17"/>
    </location>
</feature>
<dbReference type="EMBL" id="JAQGEF010000003">
    <property type="protein sequence ID" value="MDA3613982.1"/>
    <property type="molecule type" value="Genomic_DNA"/>
</dbReference>
<dbReference type="RefSeq" id="WP_407030312.1">
    <property type="nucleotide sequence ID" value="NZ_JAQGEF010000003.1"/>
</dbReference>
<proteinExistence type="predicted"/>
<dbReference type="Proteomes" id="UP001210231">
    <property type="component" value="Unassembled WGS sequence"/>
</dbReference>
<sequence length="430" mass="48009">MKKILIIFLCAFNTLFAQQWSPAENYLSEASAITNHGEEMSSNGDEDDTPKQNKKALLYSKSKLNLQDFINKLIKEDRPGIIDVKKLEVKEGLKVTGDLYLEGRQTQIVFKAPKKNLFTFSQSKSTIKGFDILLPEEAVAFSTEFETGNLWTIRLENIKVTGGNNAWYSARGGIYDIAKDSIIEWNTVYFKNVNFNTNMVSVAVYAQDGPSVAVNMDNVELRAGRSHAMYFHPNVSIDFNNVRVMSTGAKLTSGQGLALSHYSGGGVPGIARYYRMNNVSSDVAPFAIAPTKTIPVIRNSRLQLYDMYLDTRNIYAENTMFTELSFVSGELVNCSGKIRLIRNVNIKGGDYTEVLIGNKNVSYPSVVNISNAKIKDLNYLKPADVNIKNTAIGNLYNSIATQEKQKLKLTRTNIGKYGYGKPQEMIEVIQ</sequence>
<keyword evidence="3" id="KW-1185">Reference proteome</keyword>
<accession>A0ABT4UGM0</accession>
<evidence type="ECO:0000256" key="1">
    <source>
        <dbReference type="SAM" id="SignalP"/>
    </source>
</evidence>
<feature type="chain" id="PRO_5045328185" evidence="1">
    <location>
        <begin position="18"/>
        <end position="430"/>
    </location>
</feature>
<name>A0ABT4UGM0_9BACT</name>
<comment type="caution">
    <text evidence="2">The sequence shown here is derived from an EMBL/GenBank/DDBJ whole genome shotgun (WGS) entry which is preliminary data.</text>
</comment>
<evidence type="ECO:0000313" key="2">
    <source>
        <dbReference type="EMBL" id="MDA3613982.1"/>
    </source>
</evidence>
<evidence type="ECO:0000313" key="3">
    <source>
        <dbReference type="Proteomes" id="UP001210231"/>
    </source>
</evidence>
<keyword evidence="1" id="KW-0732">Signal</keyword>
<protein>
    <submittedName>
        <fullName evidence="2">Uncharacterized protein</fullName>
    </submittedName>
</protein>
<reference evidence="2 3" key="1">
    <citation type="submission" date="2022-12" db="EMBL/GenBank/DDBJ databases">
        <title>Chitinophagaceae gen. sp. nov., a new member of the family Chitinophagaceae, isolated from soil in a chemical factory.</title>
        <authorList>
            <person name="Ke Z."/>
        </authorList>
    </citation>
    <scope>NUCLEOTIDE SEQUENCE [LARGE SCALE GENOMIC DNA]</scope>
    <source>
        <strain evidence="2 3">LY-5</strain>
    </source>
</reference>